<sequence>MSKTALKKVLAGMSAQQLTELITDLYEARSEAKEYLDFYINPDIDKKMAKTKSLIAKEAGRTSRGRARPRTTRIRRFIKDIESLNPGAEHVAEAMTYTVEQFCLTGSVNWVKDTTQHSVGRLVADTVRQADRGGMLSIFLPRLEKAIADMDTRNAHSRDFRRLLSESLDEAVASL</sequence>
<evidence type="ECO:0000313" key="1">
    <source>
        <dbReference type="EMBL" id="PWB06869.1"/>
    </source>
</evidence>
<proteinExistence type="predicted"/>
<accession>A0A2V1IVU5</accession>
<keyword evidence="2" id="KW-1185">Reference proteome</keyword>
<comment type="caution">
    <text evidence="1">The sequence shown here is derived from an EMBL/GenBank/DDBJ whole genome shotgun (WGS) entry which is preliminary data.</text>
</comment>
<reference evidence="2" key="1">
    <citation type="submission" date="2018-02" db="EMBL/GenBank/DDBJ databases">
        <authorList>
            <person name="Clavel T."/>
            <person name="Strowig T."/>
        </authorList>
    </citation>
    <scope>NUCLEOTIDE SEQUENCE [LARGE SCALE GENOMIC DNA]</scope>
    <source>
        <strain evidence="2">DSM 100764</strain>
    </source>
</reference>
<dbReference type="GeneID" id="93423967"/>
<organism evidence="1 2">
    <name type="scientific">Paramuribaculum intestinale</name>
    <dbReference type="NCBI Taxonomy" id="2094151"/>
    <lineage>
        <taxon>Bacteria</taxon>
        <taxon>Pseudomonadati</taxon>
        <taxon>Bacteroidota</taxon>
        <taxon>Bacteroidia</taxon>
        <taxon>Bacteroidales</taxon>
        <taxon>Muribaculaceae</taxon>
        <taxon>Paramuribaculum</taxon>
    </lineage>
</organism>
<dbReference type="InterPro" id="IPR046153">
    <property type="entry name" value="DUF6155"/>
</dbReference>
<dbReference type="AlphaFoldDB" id="A0A2V1IVU5"/>
<dbReference type="Proteomes" id="UP000244925">
    <property type="component" value="Unassembled WGS sequence"/>
</dbReference>
<evidence type="ECO:0000313" key="2">
    <source>
        <dbReference type="Proteomes" id="UP000244925"/>
    </source>
</evidence>
<dbReference type="EMBL" id="PUBV01000018">
    <property type="protein sequence ID" value="PWB06869.1"/>
    <property type="molecule type" value="Genomic_DNA"/>
</dbReference>
<dbReference type="Pfam" id="PF19652">
    <property type="entry name" value="DUF6155"/>
    <property type="match status" value="1"/>
</dbReference>
<gene>
    <name evidence="1" type="ORF">C5O25_08965</name>
</gene>
<name>A0A2V1IVU5_9BACT</name>
<dbReference type="RefSeq" id="WP_107036403.1">
    <property type="nucleotide sequence ID" value="NZ_CAONGC010000051.1"/>
</dbReference>
<protein>
    <submittedName>
        <fullName evidence="1">Uncharacterized protein</fullName>
    </submittedName>
</protein>